<name>A0A1L1PIX2_HYDIT</name>
<protein>
    <recommendedName>
        <fullName evidence="4">Salt-induced outer membrane protein</fullName>
    </recommendedName>
</protein>
<dbReference type="Pfam" id="PF04338">
    <property type="entry name" value="DUF481"/>
    <property type="match status" value="1"/>
</dbReference>
<evidence type="ECO:0000313" key="3">
    <source>
        <dbReference type="Proteomes" id="UP000028878"/>
    </source>
</evidence>
<feature type="signal peptide" evidence="1">
    <location>
        <begin position="1"/>
        <end position="24"/>
    </location>
</feature>
<proteinExistence type="predicted"/>
<evidence type="ECO:0000256" key="1">
    <source>
        <dbReference type="SAM" id="SignalP"/>
    </source>
</evidence>
<keyword evidence="1" id="KW-0732">Signal</keyword>
<keyword evidence="3" id="KW-1185">Reference proteome</keyword>
<dbReference type="AlphaFoldDB" id="A0A1L1PIX2"/>
<reference evidence="3" key="2">
    <citation type="submission" date="2014-11" db="EMBL/GenBank/DDBJ databases">
        <title>Draft genome sequence of Hydrogenophaga intermedia S1.</title>
        <authorList>
            <person name="Gan H.M."/>
            <person name="Chew T.H."/>
            <person name="Stolz A."/>
        </authorList>
    </citation>
    <scope>NUCLEOTIDE SEQUENCE [LARGE SCALE GENOMIC DNA]</scope>
    <source>
        <strain evidence="3">S1</strain>
    </source>
</reference>
<feature type="chain" id="PRO_5009681485" description="Salt-induced outer membrane protein" evidence="1">
    <location>
        <begin position="25"/>
        <end position="255"/>
    </location>
</feature>
<sequence length="255" mass="28532" precursor="true">MSRRHLRIATLTSAALLMPALSQAQVTLKPDGQWRYLLTAGANFSSGNNDAATVNVAAEGARQTTFDKWTWNAKADRARSNDVDTVERYGLRTQYNRDFSIDWFGFGSGEWQRDRLANIAARYSVATGVGRHIWSDDSGFFDVSGGIGYTHDRYITPTNIAGETRERYGRMELVLSEESSHKLTDSTSLRQKFSLFPDLRESGKYRAVFDVGLTVAMTQTVNLTAGLNYRYDSDPGTNLKKTDAMFVTGVSMRFD</sequence>
<dbReference type="EMBL" id="CCAE010000027">
    <property type="protein sequence ID" value="CDN88704.1"/>
    <property type="molecule type" value="Genomic_DNA"/>
</dbReference>
<evidence type="ECO:0000313" key="2">
    <source>
        <dbReference type="EMBL" id="CDN88704.1"/>
    </source>
</evidence>
<dbReference type="Proteomes" id="UP000028878">
    <property type="component" value="Unassembled WGS sequence"/>
</dbReference>
<evidence type="ECO:0008006" key="4">
    <source>
        <dbReference type="Google" id="ProtNLM"/>
    </source>
</evidence>
<dbReference type="RefSeq" id="WP_009519607.1">
    <property type="nucleotide sequence ID" value="NZ_CCAE010000027.1"/>
</dbReference>
<organism evidence="2 3">
    <name type="scientific">Hydrogenophaga intermedia</name>
    <dbReference type="NCBI Taxonomy" id="65786"/>
    <lineage>
        <taxon>Bacteria</taxon>
        <taxon>Pseudomonadati</taxon>
        <taxon>Pseudomonadota</taxon>
        <taxon>Betaproteobacteria</taxon>
        <taxon>Burkholderiales</taxon>
        <taxon>Comamonadaceae</taxon>
        <taxon>Hydrogenophaga</taxon>
    </lineage>
</organism>
<accession>A0A1L1PIX2</accession>
<reference evidence="3" key="1">
    <citation type="submission" date="2014-02" db="EMBL/GenBank/DDBJ databases">
        <authorList>
            <person name="Gan H."/>
        </authorList>
    </citation>
    <scope>NUCLEOTIDE SEQUENCE [LARGE SCALE GENOMIC DNA]</scope>
    <source>
        <strain evidence="3">S1</strain>
    </source>
</reference>
<dbReference type="InterPro" id="IPR007433">
    <property type="entry name" value="DUF481"/>
</dbReference>
<gene>
    <name evidence="2" type="ORF">BN948_03140</name>
</gene>